<dbReference type="EMBL" id="CP018099">
    <property type="protein sequence ID" value="APF19744.1"/>
    <property type="molecule type" value="Genomic_DNA"/>
</dbReference>
<dbReference type="Pfam" id="PF12158">
    <property type="entry name" value="DUF3592"/>
    <property type="match status" value="1"/>
</dbReference>
<gene>
    <name evidence="3" type="ORF">Cabys_2996</name>
</gene>
<evidence type="ECO:0000313" key="4">
    <source>
        <dbReference type="Proteomes" id="UP000183868"/>
    </source>
</evidence>
<accession>A0A1J1CCW8</accession>
<keyword evidence="1" id="KW-1133">Transmembrane helix</keyword>
<feature type="transmembrane region" description="Helical" evidence="1">
    <location>
        <begin position="183"/>
        <end position="202"/>
    </location>
</feature>
<sequence>MIYDPYNSFLAGRINRITKKSAPFPIVQTVKPISKGNFLAKFLFYYQKKWIQTMGGKIQNKLYLLFAFLALLVALPTLISQYFVYDNYTQKKAWPIIDAQVIKTRIVGKRAILPEITYQYQVNGKTYTGKSDLQTPPFGLRNKRDITARAILREHPVGSTLKIAYQPQNPAISTTGLHLPWNFYMKISFALTLVIVALYLLLQYFRKAV</sequence>
<dbReference type="Proteomes" id="UP000183868">
    <property type="component" value="Chromosome"/>
</dbReference>
<evidence type="ECO:0000256" key="1">
    <source>
        <dbReference type="SAM" id="Phobius"/>
    </source>
</evidence>
<keyword evidence="1" id="KW-0472">Membrane</keyword>
<protein>
    <recommendedName>
        <fullName evidence="2">DUF3592 domain-containing protein</fullName>
    </recommendedName>
</protein>
<reference evidence="3 4" key="1">
    <citation type="submission" date="2016-11" db="EMBL/GenBank/DDBJ databases">
        <title>Genomic analysis of Caldithrix abyssi and proposal of a novel bacterial phylum Caldithrichaeota.</title>
        <authorList>
            <person name="Kublanov I."/>
            <person name="Sigalova O."/>
            <person name="Gavrilov S."/>
            <person name="Lebedinsky A."/>
            <person name="Ivanova N."/>
            <person name="Daum C."/>
            <person name="Reddy T."/>
            <person name="Klenk H.P."/>
            <person name="Goker M."/>
            <person name="Reva O."/>
            <person name="Miroshnichenko M."/>
            <person name="Kyprides N."/>
            <person name="Woyke T."/>
            <person name="Gelfand M."/>
        </authorList>
    </citation>
    <scope>NUCLEOTIDE SEQUENCE [LARGE SCALE GENOMIC DNA]</scope>
    <source>
        <strain evidence="3 4">LF13</strain>
    </source>
</reference>
<evidence type="ECO:0000259" key="2">
    <source>
        <dbReference type="Pfam" id="PF12158"/>
    </source>
</evidence>
<feature type="transmembrane region" description="Helical" evidence="1">
    <location>
        <begin position="62"/>
        <end position="85"/>
    </location>
</feature>
<organism evidence="3 4">
    <name type="scientific">Caldithrix abyssi DSM 13497</name>
    <dbReference type="NCBI Taxonomy" id="880073"/>
    <lineage>
        <taxon>Bacteria</taxon>
        <taxon>Pseudomonadati</taxon>
        <taxon>Calditrichota</taxon>
        <taxon>Calditrichia</taxon>
        <taxon>Calditrichales</taxon>
        <taxon>Calditrichaceae</taxon>
        <taxon>Caldithrix</taxon>
    </lineage>
</organism>
<proteinExistence type="predicted"/>
<name>A0A1J1CCW8_CALAY</name>
<evidence type="ECO:0000313" key="3">
    <source>
        <dbReference type="EMBL" id="APF19744.1"/>
    </source>
</evidence>
<dbReference type="AlphaFoldDB" id="A0A1J1CCW8"/>
<keyword evidence="1" id="KW-0812">Transmembrane</keyword>
<dbReference type="KEGG" id="caby:Cabys_2996"/>
<feature type="domain" description="DUF3592" evidence="2">
    <location>
        <begin position="114"/>
        <end position="174"/>
    </location>
</feature>
<dbReference type="InterPro" id="IPR021994">
    <property type="entry name" value="DUF3592"/>
</dbReference>